<reference evidence="7" key="1">
    <citation type="journal article" date="2019" name="Int. J. Syst. Evol. Microbiol.">
        <title>The Global Catalogue of Microorganisms (GCM) 10K type strain sequencing project: providing services to taxonomists for standard genome sequencing and annotation.</title>
        <authorList>
            <consortium name="The Broad Institute Genomics Platform"/>
            <consortium name="The Broad Institute Genome Sequencing Center for Infectious Disease"/>
            <person name="Wu L."/>
            <person name="Ma J."/>
        </authorList>
    </citation>
    <scope>NUCLEOTIDE SEQUENCE [LARGE SCALE GENOMIC DNA]</scope>
    <source>
        <strain evidence="7">CGMCC 4.7093</strain>
    </source>
</reference>
<keyword evidence="3" id="KW-0804">Transcription</keyword>
<dbReference type="Proteomes" id="UP001595947">
    <property type="component" value="Unassembled WGS sequence"/>
</dbReference>
<dbReference type="RefSeq" id="WP_378038943.1">
    <property type="nucleotide sequence ID" value="NZ_JBHSIV010000041.1"/>
</dbReference>
<feature type="DNA-binding region" description="H-T-H motif" evidence="4">
    <location>
        <begin position="36"/>
        <end position="55"/>
    </location>
</feature>
<dbReference type="InterPro" id="IPR050109">
    <property type="entry name" value="HTH-type_TetR-like_transc_reg"/>
</dbReference>
<evidence type="ECO:0000256" key="4">
    <source>
        <dbReference type="PROSITE-ProRule" id="PRU00335"/>
    </source>
</evidence>
<sequence>MTTGTTTPRRRPRDRRQQILAAARDRFARQGYHRVAMADVAAAVDIGASALYRHVRGKQELLLAVLDEDLARLEEAEPDPDGLARVALERRGFGLLWEREAGHLPEDEQHAVRVRLRRLAGSLAGRVPGPDADVRGWAALSVLGSPSYHRTTLDDDRFHGLIADAARACLVVGLPDPPPSSAAVPHEPPRLVPASRREALLAAAIRLFAARGYPSVGLADIGAATGIAGPSVYHHFLTKADLLEAALRRGEERLWLGLHHALARADDAAGALAGLVEDYTAFASTDPQLVGTLLSEIVHLPGDRHAAFRAHQLEYVAEWVGLLRAARPDLAVREARVLVHAALAVVNSLTRIRHLRARPGRDAEIAALARAVLQPLVLESE</sequence>
<evidence type="ECO:0000313" key="6">
    <source>
        <dbReference type="EMBL" id="MFC5065615.1"/>
    </source>
</evidence>
<keyword evidence="2 4" id="KW-0238">DNA-binding</keyword>
<keyword evidence="1" id="KW-0805">Transcription regulation</keyword>
<dbReference type="Gene3D" id="1.10.10.60">
    <property type="entry name" value="Homeodomain-like"/>
    <property type="match status" value="1"/>
</dbReference>
<evidence type="ECO:0000256" key="1">
    <source>
        <dbReference type="ARBA" id="ARBA00023015"/>
    </source>
</evidence>
<evidence type="ECO:0000313" key="7">
    <source>
        <dbReference type="Proteomes" id="UP001595947"/>
    </source>
</evidence>
<proteinExistence type="predicted"/>
<accession>A0ABV9YRY6</accession>
<dbReference type="PANTHER" id="PTHR30055:SF234">
    <property type="entry name" value="HTH-TYPE TRANSCRIPTIONAL REGULATOR BETI"/>
    <property type="match status" value="1"/>
</dbReference>
<keyword evidence="7" id="KW-1185">Reference proteome</keyword>
<evidence type="ECO:0000256" key="2">
    <source>
        <dbReference type="ARBA" id="ARBA00023125"/>
    </source>
</evidence>
<feature type="domain" description="HTH tetR-type" evidence="5">
    <location>
        <begin position="194"/>
        <end position="254"/>
    </location>
</feature>
<dbReference type="Pfam" id="PF00440">
    <property type="entry name" value="TetR_N"/>
    <property type="match status" value="2"/>
</dbReference>
<evidence type="ECO:0000259" key="5">
    <source>
        <dbReference type="PROSITE" id="PS50977"/>
    </source>
</evidence>
<feature type="domain" description="HTH tetR-type" evidence="5">
    <location>
        <begin position="13"/>
        <end position="73"/>
    </location>
</feature>
<evidence type="ECO:0000256" key="3">
    <source>
        <dbReference type="ARBA" id="ARBA00023163"/>
    </source>
</evidence>
<protein>
    <submittedName>
        <fullName evidence="6">TetR/AcrR family transcriptional regulator</fullName>
    </submittedName>
</protein>
<dbReference type="SUPFAM" id="SSF46689">
    <property type="entry name" value="Homeodomain-like"/>
    <property type="match status" value="2"/>
</dbReference>
<dbReference type="InterPro" id="IPR009057">
    <property type="entry name" value="Homeodomain-like_sf"/>
</dbReference>
<dbReference type="PROSITE" id="PS50977">
    <property type="entry name" value="HTH_TETR_2"/>
    <property type="match status" value="2"/>
</dbReference>
<dbReference type="InterPro" id="IPR001647">
    <property type="entry name" value="HTH_TetR"/>
</dbReference>
<comment type="caution">
    <text evidence="6">The sequence shown here is derived from an EMBL/GenBank/DDBJ whole genome shotgun (WGS) entry which is preliminary data.</text>
</comment>
<dbReference type="EMBL" id="JBHSIV010000041">
    <property type="protein sequence ID" value="MFC5065615.1"/>
    <property type="molecule type" value="Genomic_DNA"/>
</dbReference>
<dbReference type="PANTHER" id="PTHR30055">
    <property type="entry name" value="HTH-TYPE TRANSCRIPTIONAL REGULATOR RUTR"/>
    <property type="match status" value="1"/>
</dbReference>
<organism evidence="6 7">
    <name type="scientific">Actinomycetospora atypica</name>
    <dbReference type="NCBI Taxonomy" id="1290095"/>
    <lineage>
        <taxon>Bacteria</taxon>
        <taxon>Bacillati</taxon>
        <taxon>Actinomycetota</taxon>
        <taxon>Actinomycetes</taxon>
        <taxon>Pseudonocardiales</taxon>
        <taxon>Pseudonocardiaceae</taxon>
        <taxon>Actinomycetospora</taxon>
    </lineage>
</organism>
<name>A0ABV9YRY6_9PSEU</name>
<feature type="DNA-binding region" description="H-T-H motif" evidence="4">
    <location>
        <begin position="217"/>
        <end position="236"/>
    </location>
</feature>
<dbReference type="Gene3D" id="1.10.357.10">
    <property type="entry name" value="Tetracycline Repressor, domain 2"/>
    <property type="match status" value="3"/>
</dbReference>
<gene>
    <name evidence="6" type="ORF">ACFPBZ_25595</name>
</gene>
<dbReference type="PRINTS" id="PR00455">
    <property type="entry name" value="HTHTETR"/>
</dbReference>